<sequence length="133" mass="14585">MVDTNMQRSASKQYSSVVVPSDSPYGDAVAYFLSHSGTVVACDKARHTFAELPRILSVYFEYSIAVVLADYLNTTSLWVWEFAGGAWRQVAAMLPAMLHAFYSKKVDINCVGHGNRLMECVNSCEANGSSCVT</sequence>
<reference evidence="1 2" key="1">
    <citation type="submission" date="2019-11" db="EMBL/GenBank/DDBJ databases">
        <title>Whole genome sequence of Oryza granulata.</title>
        <authorList>
            <person name="Li W."/>
        </authorList>
    </citation>
    <scope>NUCLEOTIDE SEQUENCE [LARGE SCALE GENOMIC DNA]</scope>
    <source>
        <strain evidence="2">cv. Menghai</strain>
        <tissue evidence="1">Leaf</tissue>
    </source>
</reference>
<proteinExistence type="predicted"/>
<dbReference type="OrthoDB" id="2095648at2759"/>
<comment type="caution">
    <text evidence="1">The sequence shown here is derived from an EMBL/GenBank/DDBJ whole genome shotgun (WGS) entry which is preliminary data.</text>
</comment>
<name>A0A6G1E2K5_9ORYZ</name>
<dbReference type="EMBL" id="SPHZ02000005">
    <property type="protein sequence ID" value="KAF0919028.1"/>
    <property type="molecule type" value="Genomic_DNA"/>
</dbReference>
<dbReference type="AlphaFoldDB" id="A0A6G1E2K5"/>
<organism evidence="1 2">
    <name type="scientific">Oryza meyeriana var. granulata</name>
    <dbReference type="NCBI Taxonomy" id="110450"/>
    <lineage>
        <taxon>Eukaryota</taxon>
        <taxon>Viridiplantae</taxon>
        <taxon>Streptophyta</taxon>
        <taxon>Embryophyta</taxon>
        <taxon>Tracheophyta</taxon>
        <taxon>Spermatophyta</taxon>
        <taxon>Magnoliopsida</taxon>
        <taxon>Liliopsida</taxon>
        <taxon>Poales</taxon>
        <taxon>Poaceae</taxon>
        <taxon>BOP clade</taxon>
        <taxon>Oryzoideae</taxon>
        <taxon>Oryzeae</taxon>
        <taxon>Oryzinae</taxon>
        <taxon>Oryza</taxon>
        <taxon>Oryza meyeriana</taxon>
    </lineage>
</organism>
<protein>
    <submittedName>
        <fullName evidence="1">Uncharacterized protein</fullName>
    </submittedName>
</protein>
<evidence type="ECO:0000313" key="1">
    <source>
        <dbReference type="EMBL" id="KAF0919028.1"/>
    </source>
</evidence>
<dbReference type="Proteomes" id="UP000479710">
    <property type="component" value="Unassembled WGS sequence"/>
</dbReference>
<accession>A0A6G1E2K5</accession>
<gene>
    <name evidence="1" type="ORF">E2562_027658</name>
</gene>
<keyword evidence="2" id="KW-1185">Reference proteome</keyword>
<evidence type="ECO:0000313" key="2">
    <source>
        <dbReference type="Proteomes" id="UP000479710"/>
    </source>
</evidence>